<feature type="compositionally biased region" description="Acidic residues" evidence="1">
    <location>
        <begin position="86"/>
        <end position="95"/>
    </location>
</feature>
<protein>
    <submittedName>
        <fullName evidence="2">Uncharacterized protein</fullName>
    </submittedName>
</protein>
<dbReference type="Proteomes" id="UP000827232">
    <property type="component" value="Segment"/>
</dbReference>
<evidence type="ECO:0000256" key="1">
    <source>
        <dbReference type="SAM" id="MobiDB-lite"/>
    </source>
</evidence>
<proteinExistence type="predicted"/>
<feature type="region of interest" description="Disordered" evidence="1">
    <location>
        <begin position="73"/>
        <end position="95"/>
    </location>
</feature>
<gene>
    <name evidence="2" type="ORF">HRTV-25_gp57</name>
</gene>
<name>A0AAE9BYW1_9CAUD</name>
<organism evidence="2 3">
    <name type="scientific">Halorubrum tailed virus 25</name>
    <dbReference type="NCBI Taxonomy" id="2878006"/>
    <lineage>
        <taxon>Viruses</taxon>
        <taxon>Duplodnaviria</taxon>
        <taxon>Heunggongvirae</taxon>
        <taxon>Uroviricota</taxon>
        <taxon>Caudoviricetes</taxon>
        <taxon>Thumleimavirales</taxon>
        <taxon>Hafunaviridae</taxon>
        <taxon>Laminvirus</taxon>
        <taxon>Laminvirus thailandense</taxon>
        <taxon>Laminvirus HRTV25</taxon>
    </lineage>
</organism>
<evidence type="ECO:0000313" key="2">
    <source>
        <dbReference type="EMBL" id="UBF22638.1"/>
    </source>
</evidence>
<keyword evidence="3" id="KW-1185">Reference proteome</keyword>
<accession>A0AAE9BYW1</accession>
<reference evidence="2" key="1">
    <citation type="submission" date="2021-05" db="EMBL/GenBank/DDBJ databases">
        <title>Diversity, taxonomy and evolution of archaeal viruses of the class Caudoviricetes.</title>
        <authorList>
            <person name="Liu Y."/>
            <person name="Demina T.A."/>
            <person name="Roux S."/>
            <person name="Aiewsakun P."/>
            <person name="Kazlauskas D."/>
            <person name="Simmonds P."/>
            <person name="Prangishvili D."/>
            <person name="Oksanen H.M."/>
            <person name="Krupovic M."/>
        </authorList>
    </citation>
    <scope>NUCLEOTIDE SEQUENCE</scope>
    <source>
        <strain evidence="2">HRTV-25/14</strain>
    </source>
</reference>
<feature type="compositionally biased region" description="Basic and acidic residues" evidence="1">
    <location>
        <begin position="73"/>
        <end position="85"/>
    </location>
</feature>
<dbReference type="EMBL" id="MZ334521">
    <property type="protein sequence ID" value="UBF22638.1"/>
    <property type="molecule type" value="Genomic_DNA"/>
</dbReference>
<sequence>MTRYERRVLAVDDDGGFDVEGRVVAVLDSPRAGARQVTALVELAEEQKTPAPSTFQGVSEGVAASKQTWFCGEEKSDGKPCTREVDEPDDTCWQH</sequence>
<evidence type="ECO:0000313" key="3">
    <source>
        <dbReference type="Proteomes" id="UP000827232"/>
    </source>
</evidence>